<dbReference type="OrthoDB" id="6407690at2759"/>
<organism evidence="1 2">
    <name type="scientific">Nephila pilipes</name>
    <name type="common">Giant wood spider</name>
    <name type="synonym">Nephila maculata</name>
    <dbReference type="NCBI Taxonomy" id="299642"/>
    <lineage>
        <taxon>Eukaryota</taxon>
        <taxon>Metazoa</taxon>
        <taxon>Ecdysozoa</taxon>
        <taxon>Arthropoda</taxon>
        <taxon>Chelicerata</taxon>
        <taxon>Arachnida</taxon>
        <taxon>Araneae</taxon>
        <taxon>Araneomorphae</taxon>
        <taxon>Entelegynae</taxon>
        <taxon>Araneoidea</taxon>
        <taxon>Nephilidae</taxon>
        <taxon>Nephila</taxon>
    </lineage>
</organism>
<name>A0A8X6TXH9_NEPPI</name>
<dbReference type="Proteomes" id="UP000887013">
    <property type="component" value="Unassembled WGS sequence"/>
</dbReference>
<proteinExistence type="predicted"/>
<sequence length="343" mass="41078">MNIRFWPSLQLIANVKIALVILRNFCTYIFSEEGCIELQCMNQILSSLHLPNVMKKRTKGVIRALCNEVENWWDCHEEYLLEADRDYWNRIRWYSHGTINKFETARAFIADENINIRQRFYLAYAYYLEEDAWILWEKMTDYDVFILKYYLTSRNVRPWLHSILLRVPLNWSIISQAALSENFHEFDSCDLFYTNPLGLSHAFPKLENPEARFQSISLTIKSEKIHRFDLFLCLTQMDDSELDCAFHRLMEKEKYAVILSFLYWPLQCIFKDIIERFRNNLSHSFYIELFTFILREKLESGCLDHDYVDLVKELWGPIPSNFKSKIKGNQIFQHLKPILGLNE</sequence>
<gene>
    <name evidence="1" type="primary">NCL1_38110</name>
    <name evidence="1" type="ORF">NPIL_405651</name>
</gene>
<accession>A0A8X6TXH9</accession>
<evidence type="ECO:0000313" key="1">
    <source>
        <dbReference type="EMBL" id="GFT60619.1"/>
    </source>
</evidence>
<reference evidence="1" key="1">
    <citation type="submission" date="2020-08" db="EMBL/GenBank/DDBJ databases">
        <title>Multicomponent nature underlies the extraordinary mechanical properties of spider dragline silk.</title>
        <authorList>
            <person name="Kono N."/>
            <person name="Nakamura H."/>
            <person name="Mori M."/>
            <person name="Yoshida Y."/>
            <person name="Ohtoshi R."/>
            <person name="Malay A.D."/>
            <person name="Moran D.A.P."/>
            <person name="Tomita M."/>
            <person name="Numata K."/>
            <person name="Arakawa K."/>
        </authorList>
    </citation>
    <scope>NUCLEOTIDE SEQUENCE</scope>
</reference>
<dbReference type="AlphaFoldDB" id="A0A8X6TXH9"/>
<comment type="caution">
    <text evidence="1">The sequence shown here is derived from an EMBL/GenBank/DDBJ whole genome shotgun (WGS) entry which is preliminary data.</text>
</comment>
<protein>
    <submittedName>
        <fullName evidence="1">Uncharacterized protein</fullName>
    </submittedName>
</protein>
<keyword evidence="2" id="KW-1185">Reference proteome</keyword>
<dbReference type="EMBL" id="BMAW01067601">
    <property type="protein sequence ID" value="GFT60619.1"/>
    <property type="molecule type" value="Genomic_DNA"/>
</dbReference>
<evidence type="ECO:0000313" key="2">
    <source>
        <dbReference type="Proteomes" id="UP000887013"/>
    </source>
</evidence>